<dbReference type="PANTHER" id="PTHR10585">
    <property type="entry name" value="ER LUMEN PROTEIN RETAINING RECEPTOR"/>
    <property type="match status" value="1"/>
</dbReference>
<keyword evidence="9" id="KW-0472">Membrane</keyword>
<keyword evidence="6" id="KW-0931">ER-Golgi transport</keyword>
<evidence type="ECO:0000256" key="11">
    <source>
        <dbReference type="RuleBase" id="RU000634"/>
    </source>
</evidence>
<evidence type="ECO:0000313" key="13">
    <source>
        <dbReference type="EMBL" id="CAI9260791.1"/>
    </source>
</evidence>
<dbReference type="InterPro" id="IPR000133">
    <property type="entry name" value="ER_ret_rcpt"/>
</dbReference>
<keyword evidence="3 11" id="KW-0813">Transport</keyword>
<evidence type="ECO:0000256" key="6">
    <source>
        <dbReference type="ARBA" id="ARBA00022892"/>
    </source>
</evidence>
<organism evidence="13 14">
    <name type="scientific">Lactuca saligna</name>
    <name type="common">Willowleaf lettuce</name>
    <dbReference type="NCBI Taxonomy" id="75948"/>
    <lineage>
        <taxon>Eukaryota</taxon>
        <taxon>Viridiplantae</taxon>
        <taxon>Streptophyta</taxon>
        <taxon>Embryophyta</taxon>
        <taxon>Tracheophyta</taxon>
        <taxon>Spermatophyta</taxon>
        <taxon>Magnoliopsida</taxon>
        <taxon>eudicotyledons</taxon>
        <taxon>Gunneridae</taxon>
        <taxon>Pentapetalae</taxon>
        <taxon>asterids</taxon>
        <taxon>campanulids</taxon>
        <taxon>Asterales</taxon>
        <taxon>Asteraceae</taxon>
        <taxon>Cichorioideae</taxon>
        <taxon>Cichorieae</taxon>
        <taxon>Lactucinae</taxon>
        <taxon>Lactuca</taxon>
    </lineage>
</organism>
<evidence type="ECO:0000313" key="14">
    <source>
        <dbReference type="Proteomes" id="UP001177003"/>
    </source>
</evidence>
<comment type="similarity">
    <text evidence="2 11">Belongs to the ERD2 family.</text>
</comment>
<feature type="region of interest" description="Disordered" evidence="12">
    <location>
        <begin position="368"/>
        <end position="389"/>
    </location>
</feature>
<evidence type="ECO:0000256" key="12">
    <source>
        <dbReference type="SAM" id="MobiDB-lite"/>
    </source>
</evidence>
<evidence type="ECO:0000256" key="7">
    <source>
        <dbReference type="ARBA" id="ARBA00022927"/>
    </source>
</evidence>
<keyword evidence="7 11" id="KW-0653">Protein transport</keyword>
<keyword evidence="5 11" id="KW-0256">Endoplasmic reticulum</keyword>
<feature type="compositionally biased region" description="Pro residues" evidence="12">
    <location>
        <begin position="260"/>
        <end position="277"/>
    </location>
</feature>
<dbReference type="GO" id="GO:0006621">
    <property type="term" value="P:protein retention in ER lumen"/>
    <property type="evidence" value="ECO:0007669"/>
    <property type="project" value="InterPro"/>
</dbReference>
<dbReference type="PROSITE" id="PS00952">
    <property type="entry name" value="ER_LUMEN_RECEPTOR_2"/>
    <property type="match status" value="1"/>
</dbReference>
<protein>
    <recommendedName>
        <fullName evidence="11">ER lumen protein-retaining receptor</fullName>
    </recommendedName>
</protein>
<name>A0AA35Y6P4_LACSI</name>
<feature type="region of interest" description="Disordered" evidence="12">
    <location>
        <begin position="257"/>
        <end position="277"/>
    </location>
</feature>
<dbReference type="EMBL" id="OX465086">
    <property type="protein sequence ID" value="CAI9260791.1"/>
    <property type="molecule type" value="Genomic_DNA"/>
</dbReference>
<accession>A0AA35Y6P4</accession>
<dbReference type="Pfam" id="PF00810">
    <property type="entry name" value="ER_lumen_recept"/>
    <property type="match status" value="1"/>
</dbReference>
<dbReference type="GO" id="GO:0016192">
    <property type="term" value="P:vesicle-mediated transport"/>
    <property type="evidence" value="ECO:0007669"/>
    <property type="project" value="UniProtKB-KW"/>
</dbReference>
<evidence type="ECO:0000256" key="3">
    <source>
        <dbReference type="ARBA" id="ARBA00022448"/>
    </source>
</evidence>
<evidence type="ECO:0000256" key="1">
    <source>
        <dbReference type="ARBA" id="ARBA00004477"/>
    </source>
</evidence>
<reference evidence="13" key="1">
    <citation type="submission" date="2023-04" db="EMBL/GenBank/DDBJ databases">
        <authorList>
            <person name="Vijverberg K."/>
            <person name="Xiong W."/>
            <person name="Schranz E."/>
        </authorList>
    </citation>
    <scope>NUCLEOTIDE SEQUENCE</scope>
</reference>
<evidence type="ECO:0000256" key="8">
    <source>
        <dbReference type="ARBA" id="ARBA00022989"/>
    </source>
</evidence>
<keyword evidence="14" id="KW-1185">Reference proteome</keyword>
<keyword evidence="10 11" id="KW-0675">Receptor</keyword>
<evidence type="ECO:0000256" key="2">
    <source>
        <dbReference type="ARBA" id="ARBA00010120"/>
    </source>
</evidence>
<keyword evidence="4 11" id="KW-0812">Transmembrane</keyword>
<dbReference type="GO" id="GO:0005789">
    <property type="term" value="C:endoplasmic reticulum membrane"/>
    <property type="evidence" value="ECO:0007669"/>
    <property type="project" value="UniProtKB-SubCell"/>
</dbReference>
<keyword evidence="8" id="KW-1133">Transmembrane helix</keyword>
<dbReference type="PRINTS" id="PR00660">
    <property type="entry name" value="ERLUMENR"/>
</dbReference>
<sequence>MDAAYFFPLTSTIVTCNSRSSVDKGNSRVAILADSPLNTSLVLPYYFAWPENQKKKKPSPQEEAGDFSVGFLSWRRRFPQNFLPPTACFEALMQCASLPLLPFVESPSIKSSSRHVLCFSSKVVFENLKFVVAAKEHVVGRYNTGLKLGGNDLDVHGLFNENVQICWAFSIYLEAVAILPQLVLLQRRGNVDNLTGQYVFFQSENEIFEEVLRDPKRRITTHGVLSTTQIESALECSRELAPENCQRLVNINHQEIPAATAPPPPAAAATPPPVTTTPPPPAVTVNNENDGFDFFDPRGVVPAPALAFALQGSGGGEMEDLFGSLSESFSSSNALAVVTSTSSITTEVHPPANTNPYLTFDTSSTSRAFDDPFGDGPFKAVPSTDGFSA</sequence>
<dbReference type="GO" id="GO:0015031">
    <property type="term" value="P:protein transport"/>
    <property type="evidence" value="ECO:0007669"/>
    <property type="project" value="UniProtKB-KW"/>
</dbReference>
<evidence type="ECO:0000256" key="4">
    <source>
        <dbReference type="ARBA" id="ARBA00022692"/>
    </source>
</evidence>
<dbReference type="GO" id="GO:0046923">
    <property type="term" value="F:ER retention sequence binding"/>
    <property type="evidence" value="ECO:0007669"/>
    <property type="project" value="InterPro"/>
</dbReference>
<proteinExistence type="inferred from homology"/>
<comment type="subcellular location">
    <subcellularLocation>
        <location evidence="1 11">Endoplasmic reticulum membrane</location>
        <topology evidence="1 11">Multi-pass membrane protein</topology>
    </subcellularLocation>
</comment>
<evidence type="ECO:0000256" key="9">
    <source>
        <dbReference type="ARBA" id="ARBA00023136"/>
    </source>
</evidence>
<evidence type="ECO:0000256" key="10">
    <source>
        <dbReference type="ARBA" id="ARBA00023170"/>
    </source>
</evidence>
<evidence type="ECO:0000256" key="5">
    <source>
        <dbReference type="ARBA" id="ARBA00022824"/>
    </source>
</evidence>
<dbReference type="Proteomes" id="UP001177003">
    <property type="component" value="Chromosome 0"/>
</dbReference>
<dbReference type="AlphaFoldDB" id="A0AA35Y6P4"/>
<gene>
    <name evidence="13" type="ORF">LSALG_LOCUS1617</name>
</gene>